<reference evidence="2 3" key="1">
    <citation type="journal article" date="2021" name="Nat. Plants">
        <title>The Taxus genome provides insights into paclitaxel biosynthesis.</title>
        <authorList>
            <person name="Xiong X."/>
            <person name="Gou J."/>
            <person name="Liao Q."/>
            <person name="Li Y."/>
            <person name="Zhou Q."/>
            <person name="Bi G."/>
            <person name="Li C."/>
            <person name="Du R."/>
            <person name="Wang X."/>
            <person name="Sun T."/>
            <person name="Guo L."/>
            <person name="Liang H."/>
            <person name="Lu P."/>
            <person name="Wu Y."/>
            <person name="Zhang Z."/>
            <person name="Ro D.K."/>
            <person name="Shang Y."/>
            <person name="Huang S."/>
            <person name="Yan J."/>
        </authorList>
    </citation>
    <scope>NUCLEOTIDE SEQUENCE [LARGE SCALE GENOMIC DNA]</scope>
    <source>
        <strain evidence="2">Ta-2019</strain>
    </source>
</reference>
<proteinExistence type="predicted"/>
<evidence type="ECO:0000313" key="2">
    <source>
        <dbReference type="EMBL" id="KAH9326124.1"/>
    </source>
</evidence>
<dbReference type="Proteomes" id="UP000824469">
    <property type="component" value="Unassembled WGS sequence"/>
</dbReference>
<evidence type="ECO:0000256" key="1">
    <source>
        <dbReference type="SAM" id="MobiDB-lite"/>
    </source>
</evidence>
<dbReference type="EMBL" id="JAHRHJ020000002">
    <property type="protein sequence ID" value="KAH9326124.1"/>
    <property type="molecule type" value="Genomic_DNA"/>
</dbReference>
<sequence length="76" mass="8639">MREALTSSIRDLAKVLQGHNISINQGATNNGEESSIRPVRTSKPPHQIFRDKFLQKDEQSVEEIPSDVDEWKHGIK</sequence>
<comment type="caution">
    <text evidence="2">The sequence shown here is derived from an EMBL/GenBank/DDBJ whole genome shotgun (WGS) entry which is preliminary data.</text>
</comment>
<name>A0AA38GME1_TAXCH</name>
<feature type="non-terminal residue" evidence="2">
    <location>
        <position position="76"/>
    </location>
</feature>
<feature type="compositionally biased region" description="Polar residues" evidence="1">
    <location>
        <begin position="23"/>
        <end position="33"/>
    </location>
</feature>
<gene>
    <name evidence="2" type="ORF">KI387_006302</name>
</gene>
<accession>A0AA38GME1</accession>
<feature type="region of interest" description="Disordered" evidence="1">
    <location>
        <begin position="23"/>
        <end position="43"/>
    </location>
</feature>
<dbReference type="AlphaFoldDB" id="A0AA38GME1"/>
<keyword evidence="3" id="KW-1185">Reference proteome</keyword>
<organism evidence="2 3">
    <name type="scientific">Taxus chinensis</name>
    <name type="common">Chinese yew</name>
    <name type="synonym">Taxus wallichiana var. chinensis</name>
    <dbReference type="NCBI Taxonomy" id="29808"/>
    <lineage>
        <taxon>Eukaryota</taxon>
        <taxon>Viridiplantae</taxon>
        <taxon>Streptophyta</taxon>
        <taxon>Embryophyta</taxon>
        <taxon>Tracheophyta</taxon>
        <taxon>Spermatophyta</taxon>
        <taxon>Pinopsida</taxon>
        <taxon>Pinidae</taxon>
        <taxon>Conifers II</taxon>
        <taxon>Cupressales</taxon>
        <taxon>Taxaceae</taxon>
        <taxon>Taxus</taxon>
    </lineage>
</organism>
<evidence type="ECO:0000313" key="3">
    <source>
        <dbReference type="Proteomes" id="UP000824469"/>
    </source>
</evidence>
<protein>
    <submittedName>
        <fullName evidence="2">Uncharacterized protein</fullName>
    </submittedName>
</protein>